<dbReference type="EMBL" id="CBLX010000009">
    <property type="protein sequence ID" value="CDG39599.1"/>
    <property type="molecule type" value="Genomic_DNA"/>
</dbReference>
<comment type="caution">
    <text evidence="1">The sequence shown here is derived from an EMBL/GenBank/DDBJ whole genome shotgun (WGS) entry which is preliminary data.</text>
</comment>
<dbReference type="Proteomes" id="UP000027583">
    <property type="component" value="Unassembled WGS sequence"/>
</dbReference>
<evidence type="ECO:0000313" key="2">
    <source>
        <dbReference type="Proteomes" id="UP000027583"/>
    </source>
</evidence>
<proteinExistence type="predicted"/>
<gene>
    <name evidence="1" type="ORF">ASAP_1554</name>
</gene>
<name>A0A060QEP1_9PROT</name>
<reference evidence="1 2" key="1">
    <citation type="journal article" date="2014" name="Genome Biol. Evol.">
        <title>Acetic acid bacteria genomes reveal functional traits for adaptation to life in insect guts.</title>
        <authorList>
            <person name="Chouaia B."/>
            <person name="Gaiarsa S."/>
            <person name="Crotti E."/>
            <person name="Comandatore F."/>
            <person name="Degli Esposti M."/>
            <person name="Ricci I."/>
            <person name="Alma A."/>
            <person name="Favia G."/>
            <person name="Bandi C."/>
            <person name="Daffonchio D."/>
        </authorList>
    </citation>
    <scope>NUCLEOTIDE SEQUENCE [LARGE SCALE GENOMIC DNA]</scope>
    <source>
        <strain evidence="1 2">SF2.1</strain>
    </source>
</reference>
<sequence length="63" mass="7524">MSDDRKDYEFDHAFFVSSRNTWRDVGIDRARQTHEYLTDLVESSDAIGQFTVSEIIEYLDRYL</sequence>
<reference evidence="1 2" key="2">
    <citation type="journal article" date="2014" name="PLoS ONE">
        <title>Evolution of mitochondria reconstructed from the energy metabolism of living bacteria.</title>
        <authorList>
            <person name="Degli Esposti M."/>
            <person name="Chouaia B."/>
            <person name="Comandatore F."/>
            <person name="Crotti E."/>
            <person name="Sassera D."/>
            <person name="Lievens P.M."/>
            <person name="Daffonchio D."/>
            <person name="Bandi C."/>
        </authorList>
    </citation>
    <scope>NUCLEOTIDE SEQUENCE [LARGE SCALE GENOMIC DNA]</scope>
    <source>
        <strain evidence="1 2">SF2.1</strain>
    </source>
</reference>
<organism evidence="1 2">
    <name type="scientific">Asaia bogorensis</name>
    <dbReference type="NCBI Taxonomy" id="91915"/>
    <lineage>
        <taxon>Bacteria</taxon>
        <taxon>Pseudomonadati</taxon>
        <taxon>Pseudomonadota</taxon>
        <taxon>Alphaproteobacteria</taxon>
        <taxon>Acetobacterales</taxon>
        <taxon>Acetobacteraceae</taxon>
        <taxon>Asaia</taxon>
    </lineage>
</organism>
<accession>A0A060QEP1</accession>
<dbReference type="AlphaFoldDB" id="A0A060QEP1"/>
<evidence type="ECO:0000313" key="1">
    <source>
        <dbReference type="EMBL" id="CDG39599.1"/>
    </source>
</evidence>
<protein>
    <submittedName>
        <fullName evidence="1">Uncharacterized protein</fullName>
    </submittedName>
</protein>